<sequence>MTPADTKKSCKARGSYLTVHFKNAHEVGAAIKDMSLLKAEKYLNDVIAHKQAVAFTRFNGGVGRHAQAHSIKAPGDQCRWPKAACKFFLVLLNNLKANGEAKGLNVENLRISHVQVNQAPVMRRRTYRAHGRVCPYLRHPAHIEMMCTEEDSAVKKATSKPTHKRLTRRQLAYRKLVHQKLAEKKKEEKA</sequence>
<protein>
    <recommendedName>
        <fullName evidence="7">Ribosomal protein L22</fullName>
    </recommendedName>
</protein>
<dbReference type="EMBL" id="FN668638">
    <property type="protein sequence ID" value="CBK19764.2"/>
    <property type="molecule type" value="Genomic_DNA"/>
</dbReference>
<evidence type="ECO:0000256" key="4">
    <source>
        <dbReference type="RuleBase" id="RU004005"/>
    </source>
</evidence>
<dbReference type="InParanoid" id="D8LVC5"/>
<dbReference type="PANTHER" id="PTHR11593:SF10">
    <property type="entry name" value="60S RIBOSOMAL PROTEIN L17"/>
    <property type="match status" value="1"/>
</dbReference>
<dbReference type="InterPro" id="IPR036394">
    <property type="entry name" value="Ribosomal_uL22_sf"/>
</dbReference>
<dbReference type="AlphaFoldDB" id="D8LVC5"/>
<evidence type="ECO:0008006" key="7">
    <source>
        <dbReference type="Google" id="ProtNLM"/>
    </source>
</evidence>
<keyword evidence="6" id="KW-1185">Reference proteome</keyword>
<dbReference type="RefSeq" id="XP_012893812.1">
    <property type="nucleotide sequence ID" value="XM_013038358.1"/>
</dbReference>
<evidence type="ECO:0000313" key="6">
    <source>
        <dbReference type="Proteomes" id="UP000008312"/>
    </source>
</evidence>
<dbReference type="SUPFAM" id="SSF54843">
    <property type="entry name" value="Ribosomal protein L22"/>
    <property type="match status" value="1"/>
</dbReference>
<name>D8LVC5_BLAHO</name>
<dbReference type="Proteomes" id="UP000008312">
    <property type="component" value="Unassembled WGS sequence"/>
</dbReference>
<dbReference type="InterPro" id="IPR005721">
    <property type="entry name" value="Ribosomal_uL22_euk/arc"/>
</dbReference>
<dbReference type="GO" id="GO:0022625">
    <property type="term" value="C:cytosolic large ribosomal subunit"/>
    <property type="evidence" value="ECO:0007669"/>
    <property type="project" value="TreeGrafter"/>
</dbReference>
<accession>D8LVC5</accession>
<evidence type="ECO:0000256" key="2">
    <source>
        <dbReference type="ARBA" id="ARBA00022980"/>
    </source>
</evidence>
<dbReference type="Gene3D" id="3.90.470.10">
    <property type="entry name" value="Ribosomal protein L22/L17"/>
    <property type="match status" value="1"/>
</dbReference>
<evidence type="ECO:0000256" key="3">
    <source>
        <dbReference type="ARBA" id="ARBA00023274"/>
    </source>
</evidence>
<dbReference type="InterPro" id="IPR001063">
    <property type="entry name" value="Ribosomal_uL22"/>
</dbReference>
<organism evidence="5">
    <name type="scientific">Blastocystis hominis</name>
    <dbReference type="NCBI Taxonomy" id="12968"/>
    <lineage>
        <taxon>Eukaryota</taxon>
        <taxon>Sar</taxon>
        <taxon>Stramenopiles</taxon>
        <taxon>Bigyra</taxon>
        <taxon>Opalozoa</taxon>
        <taxon>Opalinata</taxon>
        <taxon>Blastocystidae</taxon>
        <taxon>Blastocystis</taxon>
    </lineage>
</organism>
<dbReference type="GeneID" id="24917502"/>
<dbReference type="CDD" id="cd00336">
    <property type="entry name" value="Ribosomal_L22"/>
    <property type="match status" value="1"/>
</dbReference>
<gene>
    <name evidence="5" type="ORF">GSBLH_T00000184001</name>
</gene>
<evidence type="ECO:0000256" key="1">
    <source>
        <dbReference type="ARBA" id="ARBA00009451"/>
    </source>
</evidence>
<dbReference type="Pfam" id="PF00237">
    <property type="entry name" value="Ribosomal_L22"/>
    <property type="match status" value="1"/>
</dbReference>
<proteinExistence type="inferred from homology"/>
<dbReference type="GO" id="GO:0003735">
    <property type="term" value="F:structural constituent of ribosome"/>
    <property type="evidence" value="ECO:0007669"/>
    <property type="project" value="InterPro"/>
</dbReference>
<comment type="similarity">
    <text evidence="1 4">Belongs to the universal ribosomal protein uL22 family.</text>
</comment>
<keyword evidence="2 4" id="KW-0689">Ribosomal protein</keyword>
<dbReference type="PANTHER" id="PTHR11593">
    <property type="entry name" value="60S RIBOSOMAL PROTEIN L17"/>
    <property type="match status" value="1"/>
</dbReference>
<dbReference type="OrthoDB" id="10254664at2759"/>
<keyword evidence="3 4" id="KW-0687">Ribonucleoprotein</keyword>
<dbReference type="NCBIfam" id="TIGR01038">
    <property type="entry name" value="uL22_arch_euk"/>
    <property type="match status" value="1"/>
</dbReference>
<dbReference type="OMA" id="NTYETAR"/>
<reference evidence="5" key="1">
    <citation type="submission" date="2010-02" db="EMBL/GenBank/DDBJ databases">
        <title>Sequencing and annotation of the Blastocystis hominis genome.</title>
        <authorList>
            <person name="Wincker P."/>
        </authorList>
    </citation>
    <scope>NUCLEOTIDE SEQUENCE</scope>
    <source>
        <strain evidence="5">Singapore isolate B</strain>
    </source>
</reference>
<dbReference type="FunCoup" id="D8LVC5">
    <property type="interactions" value="505"/>
</dbReference>
<evidence type="ECO:0000313" key="5">
    <source>
        <dbReference type="EMBL" id="CBK19764.2"/>
    </source>
</evidence>
<dbReference type="GO" id="GO:0002181">
    <property type="term" value="P:cytoplasmic translation"/>
    <property type="evidence" value="ECO:0007669"/>
    <property type="project" value="TreeGrafter"/>
</dbReference>